<name>A0A0J6CGW9_9BACT</name>
<gene>
    <name evidence="2" type="ORF">ACM15_01290</name>
</gene>
<dbReference type="Proteomes" id="UP000036166">
    <property type="component" value="Unassembled WGS sequence"/>
</dbReference>
<dbReference type="PANTHER" id="PTHR43143">
    <property type="entry name" value="METALLOPHOSPHOESTERASE, CALCINEURIN SUPERFAMILY"/>
    <property type="match status" value="1"/>
</dbReference>
<evidence type="ECO:0000313" key="2">
    <source>
        <dbReference type="EMBL" id="KMM35456.1"/>
    </source>
</evidence>
<dbReference type="Pfam" id="PF00149">
    <property type="entry name" value="Metallophos"/>
    <property type="match status" value="1"/>
</dbReference>
<reference evidence="2 3" key="1">
    <citation type="submission" date="2015-06" db="EMBL/GenBank/DDBJ databases">
        <title>Draft Genome Sequence of Parabacteroides goldsteinii with Putative Novel Metallo-Beta-Lactamases Isolated from a Blood Culture from a Human Patient.</title>
        <authorList>
            <person name="Krogh T.J."/>
            <person name="Agergaard C.N."/>
            <person name="Moller-Jensen J."/>
            <person name="Justesen U.S."/>
        </authorList>
    </citation>
    <scope>NUCLEOTIDE SEQUENCE [LARGE SCALE GENOMIC DNA]</scope>
    <source>
        <strain evidence="2 3">910340</strain>
    </source>
</reference>
<dbReference type="AlphaFoldDB" id="A0A0J6CGW9"/>
<dbReference type="SUPFAM" id="SSF56300">
    <property type="entry name" value="Metallo-dependent phosphatases"/>
    <property type="match status" value="1"/>
</dbReference>
<feature type="domain" description="Calcineurin-like phosphoesterase" evidence="1">
    <location>
        <begin position="41"/>
        <end position="271"/>
    </location>
</feature>
<evidence type="ECO:0000259" key="1">
    <source>
        <dbReference type="Pfam" id="PF00149"/>
    </source>
</evidence>
<dbReference type="PANTHER" id="PTHR43143:SF5">
    <property type="entry name" value="SECRETED PROTEIN"/>
    <property type="match status" value="1"/>
</dbReference>
<dbReference type="InterPro" id="IPR029052">
    <property type="entry name" value="Metallo-depent_PP-like"/>
</dbReference>
<dbReference type="GO" id="GO:0016787">
    <property type="term" value="F:hydrolase activity"/>
    <property type="evidence" value="ECO:0007669"/>
    <property type="project" value="InterPro"/>
</dbReference>
<dbReference type="InterPro" id="IPR051918">
    <property type="entry name" value="STPP_CPPED1"/>
</dbReference>
<proteinExistence type="predicted"/>
<dbReference type="PATRIC" id="fig|328812.4.peg.2679"/>
<protein>
    <submittedName>
        <fullName evidence="2">Serine/threonine protein phosphatase</fullName>
    </submittedName>
</protein>
<evidence type="ECO:0000313" key="3">
    <source>
        <dbReference type="Proteomes" id="UP000036166"/>
    </source>
</evidence>
<comment type="caution">
    <text evidence="2">The sequence shown here is derived from an EMBL/GenBank/DDBJ whole genome shotgun (WGS) entry which is preliminary data.</text>
</comment>
<accession>A0A0J6CGW9</accession>
<dbReference type="InterPro" id="IPR004843">
    <property type="entry name" value="Calcineurin-like_PHP"/>
</dbReference>
<dbReference type="GeneID" id="69983080"/>
<dbReference type="RefSeq" id="WP_048314097.1">
    <property type="nucleotide sequence ID" value="NZ_AP031410.1"/>
</dbReference>
<sequence>MKTKLLIVIGLVIGEIFSLSAQDRADQQHLENPNSFSMILLGDPQGYTKYDINQPLFDLCTAWIADNIDNLKIKAVLCTGDVVEQNENIVRNRKMLNQTSREMWEAGSNAFKRLDNKITYIISPGNHEYGFQHSENGMTRFPEYFPFERNSAWRDICVSALPNRNNIPSLENAAFEFNDPNWGKLLVITSEFAPRDEVLEWAKKLASSDRYKDSRVIFMTHGYMDPGTAPERGKVRDHENYAITPKNAGKQIWEKLIRPSSNILLLICGHTGNGNGKYEDNVGYRVDKNAAGEDVHQMMFNVQYVGGGPEGNGGDGWLRILEFMPDGKTIKVKTYSPLFGISALTRHLAHRTESYDQFSLEIPKPSDK</sequence>
<organism evidence="2 3">
    <name type="scientific">Parabacteroides goldsteinii</name>
    <dbReference type="NCBI Taxonomy" id="328812"/>
    <lineage>
        <taxon>Bacteria</taxon>
        <taxon>Pseudomonadati</taxon>
        <taxon>Bacteroidota</taxon>
        <taxon>Bacteroidia</taxon>
        <taxon>Bacteroidales</taxon>
        <taxon>Tannerellaceae</taxon>
        <taxon>Parabacteroides</taxon>
    </lineage>
</organism>
<dbReference type="Gene3D" id="3.60.21.10">
    <property type="match status" value="1"/>
</dbReference>
<dbReference type="EMBL" id="LFJV01000003">
    <property type="protein sequence ID" value="KMM35456.1"/>
    <property type="molecule type" value="Genomic_DNA"/>
</dbReference>